<accession>A0A6J6ARW6</accession>
<name>A0A6J6ARW6_9ZZZZ</name>
<dbReference type="EMBL" id="CAEZYU010000082">
    <property type="protein sequence ID" value="CAB4750536.1"/>
    <property type="molecule type" value="Genomic_DNA"/>
</dbReference>
<organism evidence="2">
    <name type="scientific">freshwater metagenome</name>
    <dbReference type="NCBI Taxonomy" id="449393"/>
    <lineage>
        <taxon>unclassified sequences</taxon>
        <taxon>metagenomes</taxon>
        <taxon>ecological metagenomes</taxon>
    </lineage>
</organism>
<protein>
    <submittedName>
        <fullName evidence="2">Unannotated protein</fullName>
    </submittedName>
</protein>
<dbReference type="AlphaFoldDB" id="A0A6J6ARW6"/>
<proteinExistence type="predicted"/>
<dbReference type="EMBL" id="CAFBMG010000002">
    <property type="protein sequence ID" value="CAB4888732.1"/>
    <property type="molecule type" value="Genomic_DNA"/>
</dbReference>
<evidence type="ECO:0000256" key="1">
    <source>
        <dbReference type="SAM" id="Phobius"/>
    </source>
</evidence>
<sequence length="119" mass="12792">MRCEEVAVAVSESIEAEMPMPKPAARHVDRCLRCQAEQAQYKKVFRNMGGLRSAQIDPGPNMLSDILDYVQSQGSRNPILMALDRHRVVYVAAATATAAVATAAGAIVIAGRVRRPASA</sequence>
<keyword evidence="1" id="KW-1133">Transmembrane helix</keyword>
<gene>
    <name evidence="2" type="ORF">UFOPK1358_00058</name>
    <name evidence="3" type="ORF">UFOPK2766_01629</name>
    <name evidence="4" type="ORF">UFOPK3519_00059</name>
</gene>
<evidence type="ECO:0000313" key="4">
    <source>
        <dbReference type="EMBL" id="CAB4888732.1"/>
    </source>
</evidence>
<reference evidence="2" key="1">
    <citation type="submission" date="2020-05" db="EMBL/GenBank/DDBJ databases">
        <authorList>
            <person name="Chiriac C."/>
            <person name="Salcher M."/>
            <person name="Ghai R."/>
            <person name="Kavagutti S V."/>
        </authorList>
    </citation>
    <scope>NUCLEOTIDE SEQUENCE</scope>
</reference>
<evidence type="ECO:0000313" key="2">
    <source>
        <dbReference type="EMBL" id="CAB4529610.1"/>
    </source>
</evidence>
<keyword evidence="1" id="KW-0472">Membrane</keyword>
<dbReference type="EMBL" id="CAEZSF010000003">
    <property type="protein sequence ID" value="CAB4529610.1"/>
    <property type="molecule type" value="Genomic_DNA"/>
</dbReference>
<feature type="transmembrane region" description="Helical" evidence="1">
    <location>
        <begin position="88"/>
        <end position="110"/>
    </location>
</feature>
<keyword evidence="1" id="KW-0812">Transmembrane</keyword>
<evidence type="ECO:0000313" key="3">
    <source>
        <dbReference type="EMBL" id="CAB4750536.1"/>
    </source>
</evidence>